<dbReference type="Pfam" id="PF11950">
    <property type="entry name" value="DUF3467"/>
    <property type="match status" value="1"/>
</dbReference>
<reference evidence="1" key="1">
    <citation type="journal article" date="2022" name="Cell">
        <title>Design, construction, and in vivo augmentation of a complex gut microbiome.</title>
        <authorList>
            <person name="Cheng A.G."/>
            <person name="Ho P.Y."/>
            <person name="Aranda-Diaz A."/>
            <person name="Jain S."/>
            <person name="Yu F.B."/>
            <person name="Meng X."/>
            <person name="Wang M."/>
            <person name="Iakiviak M."/>
            <person name="Nagashima K."/>
            <person name="Zhao A."/>
            <person name="Murugkar P."/>
            <person name="Patil A."/>
            <person name="Atabakhsh K."/>
            <person name="Weakley A."/>
            <person name="Yan J."/>
            <person name="Brumbaugh A.R."/>
            <person name="Higginbottom S."/>
            <person name="Dimas A."/>
            <person name="Shiver A.L."/>
            <person name="Deutschbauer A."/>
            <person name="Neff N."/>
            <person name="Sonnenburg J.L."/>
            <person name="Huang K.C."/>
            <person name="Fischbach M.A."/>
        </authorList>
    </citation>
    <scope>NUCLEOTIDE SEQUENCE</scope>
    <source>
        <strain evidence="1">AP11</strain>
    </source>
</reference>
<gene>
    <name evidence="1" type="ORF">NQ491_06915</name>
</gene>
<organism evidence="1 2">
    <name type="scientific">Alistipes ihumii AP11</name>
    <dbReference type="NCBI Taxonomy" id="1211813"/>
    <lineage>
        <taxon>Bacteria</taxon>
        <taxon>Pseudomonadati</taxon>
        <taxon>Bacteroidota</taxon>
        <taxon>Bacteroidia</taxon>
        <taxon>Bacteroidales</taxon>
        <taxon>Rikenellaceae</taxon>
        <taxon>Alistipes</taxon>
    </lineage>
</organism>
<dbReference type="RefSeq" id="WP_019246200.1">
    <property type="nucleotide sequence ID" value="NZ_CAPH01000013.1"/>
</dbReference>
<sequence>MVKNELSKGIDIELGEEMAEGQYANMVVIAHSTSEFVLDFVRIMPGLPKARVKSRIVLAPEHAKRLLLSLHENIARYENSIGPIPIPSSSADEIKQAMSFPGGEA</sequence>
<evidence type="ECO:0000313" key="2">
    <source>
        <dbReference type="Proteomes" id="UP001059295"/>
    </source>
</evidence>
<protein>
    <submittedName>
        <fullName evidence="1">DUF3467 domain-containing protein</fullName>
    </submittedName>
</protein>
<dbReference type="InterPro" id="IPR021857">
    <property type="entry name" value="DUF3467"/>
</dbReference>
<dbReference type="EMBL" id="CP102294">
    <property type="protein sequence ID" value="UWN56397.1"/>
    <property type="molecule type" value="Genomic_DNA"/>
</dbReference>
<keyword evidence="2" id="KW-1185">Reference proteome</keyword>
<dbReference type="GeneID" id="82891451"/>
<accession>A0ABY5UWF3</accession>
<dbReference type="Proteomes" id="UP001059295">
    <property type="component" value="Chromosome"/>
</dbReference>
<proteinExistence type="predicted"/>
<evidence type="ECO:0000313" key="1">
    <source>
        <dbReference type="EMBL" id="UWN56397.1"/>
    </source>
</evidence>
<name>A0ABY5UWF3_9BACT</name>